<feature type="short sequence motif" description="Histidine triad motif" evidence="3">
    <location>
        <begin position="100"/>
        <end position="104"/>
    </location>
</feature>
<dbReference type="Pfam" id="PF01230">
    <property type="entry name" value="HIT"/>
    <property type="match status" value="1"/>
</dbReference>
<dbReference type="Gene3D" id="3.30.428.10">
    <property type="entry name" value="HIT-like"/>
    <property type="match status" value="1"/>
</dbReference>
<reference evidence="6 7" key="1">
    <citation type="journal article" date="2023" name="Commun. Biol.">
        <title>Genome analysis of Parmales, the sister group of diatoms, reveals the evolutionary specialization of diatoms from phago-mixotrophs to photoautotrophs.</title>
        <authorList>
            <person name="Ban H."/>
            <person name="Sato S."/>
            <person name="Yoshikawa S."/>
            <person name="Yamada K."/>
            <person name="Nakamura Y."/>
            <person name="Ichinomiya M."/>
            <person name="Sato N."/>
            <person name="Blanc-Mathieu R."/>
            <person name="Endo H."/>
            <person name="Kuwata A."/>
            <person name="Ogata H."/>
        </authorList>
    </citation>
    <scope>NUCLEOTIDE SEQUENCE [LARGE SCALE GENOMIC DNA]</scope>
</reference>
<feature type="domain" description="HIT" evidence="5">
    <location>
        <begin position="5"/>
        <end position="115"/>
    </location>
</feature>
<comment type="caution">
    <text evidence="6">The sequence shown here is derived from an EMBL/GenBank/DDBJ whole genome shotgun (WGS) entry which is preliminary data.</text>
</comment>
<dbReference type="InterPro" id="IPR019808">
    <property type="entry name" value="Histidine_triad_CS"/>
</dbReference>
<evidence type="ECO:0000259" key="5">
    <source>
        <dbReference type="PROSITE" id="PS51084"/>
    </source>
</evidence>
<organism evidence="6 7">
    <name type="scientific">Tetraparma gracilis</name>
    <dbReference type="NCBI Taxonomy" id="2962635"/>
    <lineage>
        <taxon>Eukaryota</taxon>
        <taxon>Sar</taxon>
        <taxon>Stramenopiles</taxon>
        <taxon>Ochrophyta</taxon>
        <taxon>Bolidophyceae</taxon>
        <taxon>Parmales</taxon>
        <taxon>Triparmaceae</taxon>
        <taxon>Tetraparma</taxon>
    </lineage>
</organism>
<dbReference type="SUPFAM" id="SSF54197">
    <property type="entry name" value="HIT-like"/>
    <property type="match status" value="1"/>
</dbReference>
<comment type="catalytic activity">
    <reaction evidence="4">
        <text>P(1),P(3)-bis(5'-adenosyl) triphosphate + H2O = AMP + ADP + 2 H(+)</text>
        <dbReference type="Rhea" id="RHEA:13893"/>
        <dbReference type="ChEBI" id="CHEBI:15377"/>
        <dbReference type="ChEBI" id="CHEBI:15378"/>
        <dbReference type="ChEBI" id="CHEBI:58529"/>
        <dbReference type="ChEBI" id="CHEBI:456215"/>
        <dbReference type="ChEBI" id="CHEBI:456216"/>
        <dbReference type="EC" id="3.6.1.29"/>
    </reaction>
</comment>
<dbReference type="InterPro" id="IPR051884">
    <property type="entry name" value="Bis(5'-adenosyl)-TPase_reg"/>
</dbReference>
<sequence>MSSASSVPFGPFSIPASHVFYTSPSASTHAFVNLKPIVPGHVLVSPARSVPRLQDLTDEEHADLFRTVRAVQSKIETRCSASASNVAIQDGLSAGQSVPHVHVHILPRSTGDLPEDAIYAEIESWHPWSGEKRGAVAGGKMEMPEVRVDRTTEMMAEEATSFRALFR</sequence>
<dbReference type="EMBL" id="BRYB01006600">
    <property type="protein sequence ID" value="GMI52773.1"/>
    <property type="molecule type" value="Genomic_DNA"/>
</dbReference>
<keyword evidence="7" id="KW-1185">Reference proteome</keyword>
<dbReference type="PROSITE" id="PS00892">
    <property type="entry name" value="HIT_1"/>
    <property type="match status" value="1"/>
</dbReference>
<name>A0ABQ6NA84_9STRA</name>
<dbReference type="PANTHER" id="PTHR46243">
    <property type="entry name" value="BIS(5'-ADENOSYL)-TRIPHOSPHATASE"/>
    <property type="match status" value="1"/>
</dbReference>
<dbReference type="PROSITE" id="PS51084">
    <property type="entry name" value="HIT_2"/>
    <property type="match status" value="1"/>
</dbReference>
<comment type="cofactor">
    <cofactor evidence="4">
        <name>Mn(2+)</name>
        <dbReference type="ChEBI" id="CHEBI:29035"/>
    </cofactor>
</comment>
<dbReference type="EC" id="3.6.1.29" evidence="4"/>
<dbReference type="InterPro" id="IPR011146">
    <property type="entry name" value="HIT-like"/>
</dbReference>
<dbReference type="CDD" id="cd01275">
    <property type="entry name" value="FHIT"/>
    <property type="match status" value="1"/>
</dbReference>
<accession>A0ABQ6NA84</accession>
<evidence type="ECO:0000313" key="6">
    <source>
        <dbReference type="EMBL" id="GMI52773.1"/>
    </source>
</evidence>
<keyword evidence="1 4" id="KW-0547">Nucleotide-binding</keyword>
<dbReference type="InterPro" id="IPR036265">
    <property type="entry name" value="HIT-like_sf"/>
</dbReference>
<protein>
    <recommendedName>
        <fullName evidence="4">Bis(5'-adenosyl)-triphosphatase</fullName>
        <ecNumber evidence="4">3.6.1.29</ecNumber>
    </recommendedName>
</protein>
<evidence type="ECO:0000256" key="2">
    <source>
        <dbReference type="ARBA" id="ARBA00022801"/>
    </source>
</evidence>
<evidence type="ECO:0000256" key="3">
    <source>
        <dbReference type="PROSITE-ProRule" id="PRU00464"/>
    </source>
</evidence>
<gene>
    <name evidence="6" type="ORF">TeGR_g10862</name>
</gene>
<dbReference type="PANTHER" id="PTHR46243:SF1">
    <property type="entry name" value="BIS(5'-ADENOSYL)-TRIPHOSPHATASE"/>
    <property type="match status" value="1"/>
</dbReference>
<proteinExistence type="predicted"/>
<evidence type="ECO:0000256" key="1">
    <source>
        <dbReference type="ARBA" id="ARBA00022741"/>
    </source>
</evidence>
<dbReference type="InterPro" id="IPR039383">
    <property type="entry name" value="FHIT"/>
</dbReference>
<evidence type="ECO:0000256" key="4">
    <source>
        <dbReference type="RuleBase" id="RU366076"/>
    </source>
</evidence>
<evidence type="ECO:0000313" key="7">
    <source>
        <dbReference type="Proteomes" id="UP001165060"/>
    </source>
</evidence>
<keyword evidence="2 4" id="KW-0378">Hydrolase</keyword>
<dbReference type="Proteomes" id="UP001165060">
    <property type="component" value="Unassembled WGS sequence"/>
</dbReference>